<dbReference type="Proteomes" id="UP000186230">
    <property type="component" value="Chromosome"/>
</dbReference>
<dbReference type="InterPro" id="IPR021228">
    <property type="entry name" value="BrxD"/>
</dbReference>
<dbReference type="KEGG" id="gfl:GRFL_3112"/>
<proteinExistence type="predicted"/>
<sequence length="426" mass="48857">MTIDINEILKNREDQSDKDRYEKLNLKSNPFPKSGTANINESSEQTKALTPIDDIVHRQIVDYIADSLYASNEEDQKLIGTITGDYGTGKTQLLLYAKSIIQSKSKKAFAIYINNPGTTLSQLIGSIIENIGQEQFKKYLWTQVIDEIKNTNNNYKVQLSKFLANPQGKMFGDENDPFSVENEANHKAFLDAFLNQINNKKSRSELNETLKTIILQILEKRNNDAVIADYFYNLIAEDFGVSKTWETITSGTGKYLNNKVVKLLNAIIDIVRDQGFDRFYLLVDEFEDITSGRLTKKESDSYAYNLRALIDKERRWCLLIALTRTALEDIRKISPPLADRLTDREINIQRLSADQFRKLVINYLNLSRDSSETYEPFTEEALDLVNKSSGELPRLALRKLHFILERAADEKDIKLIDVDFAKSHLQ</sequence>
<protein>
    <submittedName>
        <fullName evidence="1">Uncharacterized protein</fullName>
    </submittedName>
</protein>
<dbReference type="RefSeq" id="WP_236995815.1">
    <property type="nucleotide sequence ID" value="NZ_AMRU01000016.1"/>
</dbReference>
<gene>
    <name evidence="1" type="ORF">GRFL_3112</name>
</gene>
<dbReference type="InterPro" id="IPR052026">
    <property type="entry name" value="ExeA_AAA_ATPase_DNA-bind"/>
</dbReference>
<dbReference type="EMBL" id="CP016359">
    <property type="protein sequence ID" value="APU69836.1"/>
    <property type="molecule type" value="Genomic_DNA"/>
</dbReference>
<accession>A0A1L7I8C0</accession>
<dbReference type="SUPFAM" id="SSF52540">
    <property type="entry name" value="P-loop containing nucleoside triphosphate hydrolases"/>
    <property type="match status" value="1"/>
</dbReference>
<keyword evidence="2" id="KW-1185">Reference proteome</keyword>
<evidence type="ECO:0000313" key="1">
    <source>
        <dbReference type="EMBL" id="APU69836.1"/>
    </source>
</evidence>
<reference evidence="1 2" key="1">
    <citation type="submission" date="2016-07" db="EMBL/GenBank/DDBJ databases">
        <title>Multi-omics approach to identify versatile polysaccharide utilization systems of a marine flavobacterium Gramella flava.</title>
        <authorList>
            <person name="Tang K."/>
        </authorList>
    </citation>
    <scope>NUCLEOTIDE SEQUENCE [LARGE SCALE GENOMIC DNA]</scope>
    <source>
        <strain evidence="1 2">JLT2011</strain>
    </source>
</reference>
<dbReference type="InterPro" id="IPR027417">
    <property type="entry name" value="P-loop_NTPase"/>
</dbReference>
<evidence type="ECO:0000313" key="2">
    <source>
        <dbReference type="Proteomes" id="UP000186230"/>
    </source>
</evidence>
<dbReference type="PANTHER" id="PTHR35894">
    <property type="entry name" value="GENERAL SECRETION PATHWAY PROTEIN A-RELATED"/>
    <property type="match status" value="1"/>
</dbReference>
<dbReference type="AlphaFoldDB" id="A0A1L7I8C0"/>
<name>A0A1L7I8C0_9FLAO</name>
<dbReference type="Gene3D" id="3.40.50.300">
    <property type="entry name" value="P-loop containing nucleotide triphosphate hydrolases"/>
    <property type="match status" value="1"/>
</dbReference>
<dbReference type="PANTHER" id="PTHR35894:SF1">
    <property type="entry name" value="PHOSPHORIBULOKINASE _ URIDINE KINASE FAMILY"/>
    <property type="match status" value="1"/>
</dbReference>
<organism evidence="1 2">
    <name type="scientific">Christiangramia flava JLT2011</name>
    <dbReference type="NCBI Taxonomy" id="1229726"/>
    <lineage>
        <taxon>Bacteria</taxon>
        <taxon>Pseudomonadati</taxon>
        <taxon>Bacteroidota</taxon>
        <taxon>Flavobacteriia</taxon>
        <taxon>Flavobacteriales</taxon>
        <taxon>Flavobacteriaceae</taxon>
        <taxon>Christiangramia</taxon>
    </lineage>
</organism>
<dbReference type="STRING" id="1229726.GRFL_3112"/>
<dbReference type="Pfam" id="PF10923">
    <property type="entry name" value="BrxC_BrxD"/>
    <property type="match status" value="1"/>
</dbReference>